<protein>
    <submittedName>
        <fullName evidence="2">Uncharacterized protein</fullName>
    </submittedName>
</protein>
<proteinExistence type="predicted"/>
<name>A0A7S2BEP3_9DINO</name>
<sequence>MAHERERKLEQLSTLDEEIASFRAFIARMEEKCKSHATEIARQRQQYDVLVMEERLCISAARLGHETADGQKMHQIAEHRALEARIQEECSRKSTQEPHALAYDAVEVGMSNDQAELSALTACMREISRALEDPGAGDVANTLDTSLEPLQHTRPSQGDSLSMPREAPAAHDPAQVQRSAWGIPDVVAPISIGQTESLLVI</sequence>
<accession>A0A7S2BEP3</accession>
<reference evidence="2" key="1">
    <citation type="submission" date="2021-01" db="EMBL/GenBank/DDBJ databases">
        <authorList>
            <person name="Corre E."/>
            <person name="Pelletier E."/>
            <person name="Niang G."/>
            <person name="Scheremetjew M."/>
            <person name="Finn R."/>
            <person name="Kale V."/>
            <person name="Holt S."/>
            <person name="Cochrane G."/>
            <person name="Meng A."/>
            <person name="Brown T."/>
            <person name="Cohen L."/>
        </authorList>
    </citation>
    <scope>NUCLEOTIDE SEQUENCE</scope>
    <source>
        <strain evidence="2">CCMP2222</strain>
    </source>
</reference>
<dbReference type="AlphaFoldDB" id="A0A7S2BEP3"/>
<feature type="region of interest" description="Disordered" evidence="1">
    <location>
        <begin position="134"/>
        <end position="177"/>
    </location>
</feature>
<evidence type="ECO:0000313" key="2">
    <source>
        <dbReference type="EMBL" id="CAD9394404.1"/>
    </source>
</evidence>
<gene>
    <name evidence="2" type="ORF">AAND1436_LOCUS10579</name>
</gene>
<evidence type="ECO:0000256" key="1">
    <source>
        <dbReference type="SAM" id="MobiDB-lite"/>
    </source>
</evidence>
<organism evidence="2">
    <name type="scientific">Alexandrium andersonii</name>
    <dbReference type="NCBI Taxonomy" id="327968"/>
    <lineage>
        <taxon>Eukaryota</taxon>
        <taxon>Sar</taxon>
        <taxon>Alveolata</taxon>
        <taxon>Dinophyceae</taxon>
        <taxon>Gonyaulacales</taxon>
        <taxon>Pyrocystaceae</taxon>
        <taxon>Alexandrium</taxon>
    </lineage>
</organism>
<dbReference type="EMBL" id="HBGQ01021417">
    <property type="protein sequence ID" value="CAD9394404.1"/>
    <property type="molecule type" value="Transcribed_RNA"/>
</dbReference>